<organism evidence="2 3">
    <name type="scientific">Anaerohalosphaera lusitana</name>
    <dbReference type="NCBI Taxonomy" id="1936003"/>
    <lineage>
        <taxon>Bacteria</taxon>
        <taxon>Pseudomonadati</taxon>
        <taxon>Planctomycetota</taxon>
        <taxon>Phycisphaerae</taxon>
        <taxon>Sedimentisphaerales</taxon>
        <taxon>Anaerohalosphaeraceae</taxon>
        <taxon>Anaerohalosphaera</taxon>
    </lineage>
</organism>
<dbReference type="KEGG" id="alus:STSP2_00325"/>
<accession>A0A1U9NGX2</accession>
<dbReference type="Proteomes" id="UP000189674">
    <property type="component" value="Chromosome"/>
</dbReference>
<keyword evidence="1" id="KW-0472">Membrane</keyword>
<dbReference type="RefSeq" id="WP_169852901.1">
    <property type="nucleotide sequence ID" value="NZ_CP019791.1"/>
</dbReference>
<keyword evidence="3" id="KW-1185">Reference proteome</keyword>
<dbReference type="EMBL" id="CP019791">
    <property type="protein sequence ID" value="AQT67182.1"/>
    <property type="molecule type" value="Genomic_DNA"/>
</dbReference>
<feature type="transmembrane region" description="Helical" evidence="1">
    <location>
        <begin position="6"/>
        <end position="29"/>
    </location>
</feature>
<dbReference type="InterPro" id="IPR024079">
    <property type="entry name" value="MetalloPept_cat_dom_sf"/>
</dbReference>
<proteinExistence type="predicted"/>
<protein>
    <submittedName>
        <fullName evidence="2">Uncharacterized protein</fullName>
    </submittedName>
</protein>
<dbReference type="SUPFAM" id="SSF55486">
    <property type="entry name" value="Metalloproteases ('zincins'), catalytic domain"/>
    <property type="match status" value="1"/>
</dbReference>
<keyword evidence="1" id="KW-0812">Transmembrane</keyword>
<evidence type="ECO:0000313" key="2">
    <source>
        <dbReference type="EMBL" id="AQT67182.1"/>
    </source>
</evidence>
<dbReference type="AlphaFoldDB" id="A0A1U9NGX2"/>
<dbReference type="GO" id="GO:0008237">
    <property type="term" value="F:metallopeptidase activity"/>
    <property type="evidence" value="ECO:0007669"/>
    <property type="project" value="InterPro"/>
</dbReference>
<evidence type="ECO:0000256" key="1">
    <source>
        <dbReference type="SAM" id="Phobius"/>
    </source>
</evidence>
<sequence>MLGYGYITGLGVRIFFISLVLLSGGVQVLAGESDAKGQGCCATESEQCGKAGEKAWRVVEISDEVREERGLDEWYRKMVDVDGFTVAGSERVSDMALQEAAFIIDKMLTGLDDVRDAMIRTKVKCAVMAVDEFTTMVPEHATLEPADYWNRRARGLGAIKLRPAVSCGEENLLAMEGDPYRTQNILIHEFAHSMHLTGLSVCDRSFDTKLLQAHKGAVDEGLWKGTYAGKNHLEYWAVGVQCWFDTAGENDHVSNEINTREELREYDPRLYAMVKDVFGESQWKYSPPAERAGRGHLKDYDRSKLAKFEWPKRYDHVVKDIDAETAEIQGKE</sequence>
<dbReference type="STRING" id="1936003.STSP2_00325"/>
<name>A0A1U9NGX2_9BACT</name>
<evidence type="ECO:0000313" key="3">
    <source>
        <dbReference type="Proteomes" id="UP000189674"/>
    </source>
</evidence>
<dbReference type="Gene3D" id="3.40.390.10">
    <property type="entry name" value="Collagenase (Catalytic Domain)"/>
    <property type="match status" value="1"/>
</dbReference>
<gene>
    <name evidence="2" type="ORF">STSP2_00325</name>
</gene>
<keyword evidence="1" id="KW-1133">Transmembrane helix</keyword>
<reference evidence="3" key="1">
    <citation type="submission" date="2017-02" db="EMBL/GenBank/DDBJ databases">
        <title>Comparative genomics and description of representatives of a novel lineage of planctomycetes thriving in anoxic sediments.</title>
        <authorList>
            <person name="Spring S."/>
            <person name="Bunk B."/>
            <person name="Sproer C."/>
        </authorList>
    </citation>
    <scope>NUCLEOTIDE SEQUENCE [LARGE SCALE GENOMIC DNA]</scope>
    <source>
        <strain evidence="3">ST-NAGAB-D1</strain>
    </source>
</reference>